<reference evidence="4 5" key="1">
    <citation type="journal article" date="2014" name="BMC Genomics">
        <title>Comparison of environmental and isolate Sulfobacillus genomes reveals diverse carbon, sulfur, nitrogen, and hydrogen metabolisms.</title>
        <authorList>
            <person name="Justice N.B."/>
            <person name="Norman A."/>
            <person name="Brown C.T."/>
            <person name="Singh A."/>
            <person name="Thomas B.C."/>
            <person name="Banfield J.F."/>
        </authorList>
    </citation>
    <scope>NUCLEOTIDE SEQUENCE [LARGE SCALE GENOMIC DNA]</scope>
    <source>
        <strain evidence="4">AMDSBA4</strain>
    </source>
</reference>
<evidence type="ECO:0000313" key="5">
    <source>
        <dbReference type="Proteomes" id="UP000242972"/>
    </source>
</evidence>
<dbReference type="PROSITE" id="PS01317">
    <property type="entry name" value="SSRP"/>
    <property type="match status" value="1"/>
</dbReference>
<evidence type="ECO:0000313" key="4">
    <source>
        <dbReference type="EMBL" id="PSR26043.1"/>
    </source>
</evidence>
<evidence type="ECO:0000256" key="1">
    <source>
        <dbReference type="ARBA" id="ARBA00022490"/>
    </source>
</evidence>
<dbReference type="HAMAP" id="MF_00023">
    <property type="entry name" value="SmpB"/>
    <property type="match status" value="1"/>
</dbReference>
<dbReference type="InterPro" id="IPR000037">
    <property type="entry name" value="SsrA-bd_prot"/>
</dbReference>
<dbReference type="NCBIfam" id="TIGR00086">
    <property type="entry name" value="smpB"/>
    <property type="match status" value="1"/>
</dbReference>
<dbReference type="GO" id="GO:0005829">
    <property type="term" value="C:cytosol"/>
    <property type="evidence" value="ECO:0007669"/>
    <property type="project" value="TreeGrafter"/>
</dbReference>
<name>A0A2T2WUZ3_9FIRM</name>
<dbReference type="Proteomes" id="UP000242972">
    <property type="component" value="Unassembled WGS sequence"/>
</dbReference>
<dbReference type="SUPFAM" id="SSF74982">
    <property type="entry name" value="Small protein B (SmpB)"/>
    <property type="match status" value="1"/>
</dbReference>
<comment type="subcellular location">
    <subcellularLocation>
        <location evidence="3">Cytoplasm</location>
    </subcellularLocation>
    <text evidence="3">The tmRNA-SmpB complex associates with stalled 70S ribosomes.</text>
</comment>
<protein>
    <recommendedName>
        <fullName evidence="3">SsrA-binding protein</fullName>
    </recommendedName>
    <alternativeName>
        <fullName evidence="3">Small protein B</fullName>
    </alternativeName>
</protein>
<evidence type="ECO:0000256" key="3">
    <source>
        <dbReference type="HAMAP-Rule" id="MF_00023"/>
    </source>
</evidence>
<dbReference type="PANTHER" id="PTHR30308:SF2">
    <property type="entry name" value="SSRA-BINDING PROTEIN"/>
    <property type="match status" value="1"/>
</dbReference>
<dbReference type="GO" id="GO:0003723">
    <property type="term" value="F:RNA binding"/>
    <property type="evidence" value="ECO:0007669"/>
    <property type="project" value="UniProtKB-UniRule"/>
</dbReference>
<organism evidence="4 5">
    <name type="scientific">Sulfobacillus benefaciens</name>
    <dbReference type="NCBI Taxonomy" id="453960"/>
    <lineage>
        <taxon>Bacteria</taxon>
        <taxon>Bacillati</taxon>
        <taxon>Bacillota</taxon>
        <taxon>Clostridia</taxon>
        <taxon>Eubacteriales</taxon>
        <taxon>Clostridiales Family XVII. Incertae Sedis</taxon>
        <taxon>Sulfobacillus</taxon>
    </lineage>
</organism>
<accession>A0A2T2WUZ3</accession>
<dbReference type="GO" id="GO:0070929">
    <property type="term" value="P:trans-translation"/>
    <property type="evidence" value="ECO:0007669"/>
    <property type="project" value="UniProtKB-UniRule"/>
</dbReference>
<proteinExistence type="inferred from homology"/>
<dbReference type="EMBL" id="PXYW01000136">
    <property type="protein sequence ID" value="PSR26043.1"/>
    <property type="molecule type" value="Genomic_DNA"/>
</dbReference>
<keyword evidence="2 3" id="KW-0694">RNA-binding</keyword>
<dbReference type="CDD" id="cd09294">
    <property type="entry name" value="SmpB"/>
    <property type="match status" value="1"/>
</dbReference>
<dbReference type="PANTHER" id="PTHR30308">
    <property type="entry name" value="TMRNA-BINDING COMPONENT OF TRANS-TRANSLATION TAGGING COMPLEX"/>
    <property type="match status" value="1"/>
</dbReference>
<comment type="caution">
    <text evidence="4">The sequence shown here is derived from an EMBL/GenBank/DDBJ whole genome shotgun (WGS) entry which is preliminary data.</text>
</comment>
<comment type="function">
    <text evidence="3">Required for rescue of stalled ribosomes mediated by trans-translation. Binds to transfer-messenger RNA (tmRNA), required for stable association of tmRNA with ribosomes. tmRNA and SmpB together mimic tRNA shape, replacing the anticodon stem-loop with SmpB. tmRNA is encoded by the ssrA gene; the 2 termini fold to resemble tRNA(Ala) and it encodes a 'tag peptide', a short internal open reading frame. During trans-translation Ala-aminoacylated tmRNA acts like a tRNA, entering the A-site of stalled ribosomes, displacing the stalled mRNA. The ribosome then switches to translate the ORF on the tmRNA; the nascent peptide is terminated with the 'tag peptide' encoded by the tmRNA and targeted for degradation. The ribosome is freed to recommence translation, which seems to be the essential function of trans-translation.</text>
</comment>
<dbReference type="GO" id="GO:0070930">
    <property type="term" value="P:trans-translation-dependent protein tagging"/>
    <property type="evidence" value="ECO:0007669"/>
    <property type="project" value="TreeGrafter"/>
</dbReference>
<gene>
    <name evidence="3" type="primary">smpB</name>
    <name evidence="4" type="ORF">C7B46_20320</name>
</gene>
<dbReference type="AlphaFoldDB" id="A0A2T2WUZ3"/>
<evidence type="ECO:0000256" key="2">
    <source>
        <dbReference type="ARBA" id="ARBA00022884"/>
    </source>
</evidence>
<keyword evidence="1 3" id="KW-0963">Cytoplasm</keyword>
<sequence>MARAERSIAENRKARHDYFIEDVIETGIVLTGTEVKSLRLGRVNLRDSFARLIDGEMYLFNCHIAPYEFGNRWNHEPYRNRKLLLHRRQIRELGQMVKQKGLTLVPLRLYFDEHGRVKLALAVARGKKLFDKRESMASKDAARQIERTMKQRVK</sequence>
<dbReference type="Pfam" id="PF01668">
    <property type="entry name" value="SmpB"/>
    <property type="match status" value="1"/>
</dbReference>
<dbReference type="InterPro" id="IPR020081">
    <property type="entry name" value="SsrA-bd_prot_CS"/>
</dbReference>
<dbReference type="Gene3D" id="2.40.280.10">
    <property type="match status" value="1"/>
</dbReference>
<dbReference type="InterPro" id="IPR023620">
    <property type="entry name" value="SmpB"/>
</dbReference>
<comment type="similarity">
    <text evidence="3">Belongs to the SmpB family.</text>
</comment>
<dbReference type="NCBIfam" id="NF003843">
    <property type="entry name" value="PRK05422.1"/>
    <property type="match status" value="1"/>
</dbReference>